<dbReference type="PANTHER" id="PTHR45184:SF1">
    <property type="entry name" value="DNAJ PROTEIN ERDJ3A"/>
    <property type="match status" value="1"/>
</dbReference>
<keyword evidence="2" id="KW-1185">Reference proteome</keyword>
<reference evidence="1 2" key="2">
    <citation type="submission" date="2020-07" db="EMBL/GenBank/DDBJ databases">
        <title>Genome assembly of wild tea tree DASZ reveals pedigree and selection history of tea varieties.</title>
        <authorList>
            <person name="Zhang W."/>
        </authorList>
    </citation>
    <scope>NUCLEOTIDE SEQUENCE [LARGE SCALE GENOMIC DNA]</scope>
    <source>
        <strain evidence="2">cv. G240</strain>
        <tissue evidence="1">Leaf</tissue>
    </source>
</reference>
<protein>
    <submittedName>
        <fullName evidence="1">Uncharacterized protein</fullName>
    </submittedName>
</protein>
<sequence length="204" mass="21865">MLFVEIPLPFALLVLSGHPKLKANWKPFYLRLVSQKSLLRRRNLASSSGDAIGFALLDASKHPSFLNSLDKSGFKSLDKLVVAYKPRKGKFAAFVGEISTEEVEWFIGSVLNGDVLTLTGWMGRIGPGSSDSGSGSLSADVARVPPAMCPNAIGPPCLDGLQLSWALPTGLCHWSQAMGLGGLLWAVCIGGLSMSVVRHFRVQL</sequence>
<proteinExistence type="predicted"/>
<reference evidence="2" key="1">
    <citation type="journal article" date="2020" name="Nat. Commun.">
        <title>Genome assembly of wild tea tree DASZ reveals pedigree and selection history of tea varieties.</title>
        <authorList>
            <person name="Zhang W."/>
            <person name="Zhang Y."/>
            <person name="Qiu H."/>
            <person name="Guo Y."/>
            <person name="Wan H."/>
            <person name="Zhang X."/>
            <person name="Scossa F."/>
            <person name="Alseekh S."/>
            <person name="Zhang Q."/>
            <person name="Wang P."/>
            <person name="Xu L."/>
            <person name="Schmidt M.H."/>
            <person name="Jia X."/>
            <person name="Li D."/>
            <person name="Zhu A."/>
            <person name="Guo F."/>
            <person name="Chen W."/>
            <person name="Ni D."/>
            <person name="Usadel B."/>
            <person name="Fernie A.R."/>
            <person name="Wen W."/>
        </authorList>
    </citation>
    <scope>NUCLEOTIDE SEQUENCE [LARGE SCALE GENOMIC DNA]</scope>
    <source>
        <strain evidence="2">cv. G240</strain>
    </source>
</reference>
<evidence type="ECO:0000313" key="1">
    <source>
        <dbReference type="EMBL" id="KAF5929871.1"/>
    </source>
</evidence>
<accession>A0A7J7FPT9</accession>
<dbReference type="PANTHER" id="PTHR45184">
    <property type="entry name" value="DNAJ PROTEIN ERDJ3A"/>
    <property type="match status" value="1"/>
</dbReference>
<comment type="caution">
    <text evidence="1">The sequence shown here is derived from an EMBL/GenBank/DDBJ whole genome shotgun (WGS) entry which is preliminary data.</text>
</comment>
<organism evidence="1 2">
    <name type="scientific">Camellia sinensis</name>
    <name type="common">Tea plant</name>
    <name type="synonym">Thea sinensis</name>
    <dbReference type="NCBI Taxonomy" id="4442"/>
    <lineage>
        <taxon>Eukaryota</taxon>
        <taxon>Viridiplantae</taxon>
        <taxon>Streptophyta</taxon>
        <taxon>Embryophyta</taxon>
        <taxon>Tracheophyta</taxon>
        <taxon>Spermatophyta</taxon>
        <taxon>Magnoliopsida</taxon>
        <taxon>eudicotyledons</taxon>
        <taxon>Gunneridae</taxon>
        <taxon>Pentapetalae</taxon>
        <taxon>asterids</taxon>
        <taxon>Ericales</taxon>
        <taxon>Theaceae</taxon>
        <taxon>Camellia</taxon>
    </lineage>
</organism>
<dbReference type="InterPro" id="IPR052842">
    <property type="entry name" value="ER_Co-chaperone"/>
</dbReference>
<name>A0A7J7FPT9_CAMSI</name>
<dbReference type="EMBL" id="JACBKZ010001075">
    <property type="protein sequence ID" value="KAF5929871.1"/>
    <property type="molecule type" value="Genomic_DNA"/>
</dbReference>
<dbReference type="Proteomes" id="UP000593564">
    <property type="component" value="Unassembled WGS sequence"/>
</dbReference>
<gene>
    <name evidence="1" type="ORF">HYC85_000118</name>
</gene>
<evidence type="ECO:0000313" key="2">
    <source>
        <dbReference type="Proteomes" id="UP000593564"/>
    </source>
</evidence>
<dbReference type="AlphaFoldDB" id="A0A7J7FPT9"/>